<sequence>MNMRAICEIEKEYFTMDVYVPLDIHWGIRRYGRPVSYWRVRSHNKNSLVEFGFDAENGDLRSLTIPMLDEVTECDSMSITNEVKEGIDVIVCDRMDVKDALMDGNLVWRGLLTFDASSDYAIDEVADLTIYLSLIKRRD</sequence>
<name>A0A1I6U282_9BACL</name>
<dbReference type="EMBL" id="FPAA01000013">
    <property type="protein sequence ID" value="SFS95494.1"/>
    <property type="molecule type" value="Genomic_DNA"/>
</dbReference>
<gene>
    <name evidence="1" type="ORF">SAMN05444972_1131</name>
</gene>
<evidence type="ECO:0000313" key="2">
    <source>
        <dbReference type="Proteomes" id="UP000198660"/>
    </source>
</evidence>
<dbReference type="Proteomes" id="UP000198660">
    <property type="component" value="Unassembled WGS sequence"/>
</dbReference>
<keyword evidence="2" id="KW-1185">Reference proteome</keyword>
<protein>
    <submittedName>
        <fullName evidence="1">Uncharacterized protein</fullName>
    </submittedName>
</protein>
<organism evidence="1 2">
    <name type="scientific">Marininema halotolerans</name>
    <dbReference type="NCBI Taxonomy" id="1155944"/>
    <lineage>
        <taxon>Bacteria</taxon>
        <taxon>Bacillati</taxon>
        <taxon>Bacillota</taxon>
        <taxon>Bacilli</taxon>
        <taxon>Bacillales</taxon>
        <taxon>Thermoactinomycetaceae</taxon>
        <taxon>Marininema</taxon>
    </lineage>
</organism>
<evidence type="ECO:0000313" key="1">
    <source>
        <dbReference type="EMBL" id="SFS95494.1"/>
    </source>
</evidence>
<proteinExistence type="predicted"/>
<reference evidence="2" key="1">
    <citation type="submission" date="2016-10" db="EMBL/GenBank/DDBJ databases">
        <authorList>
            <person name="Varghese N."/>
            <person name="Submissions S."/>
        </authorList>
    </citation>
    <scope>NUCLEOTIDE SEQUENCE [LARGE SCALE GENOMIC DNA]</scope>
    <source>
        <strain evidence="2">DSM 45789</strain>
    </source>
</reference>
<accession>A0A1I6U282</accession>
<dbReference type="RefSeq" id="WP_091838764.1">
    <property type="nucleotide sequence ID" value="NZ_FPAA01000013.1"/>
</dbReference>
<dbReference type="AlphaFoldDB" id="A0A1I6U282"/>